<proteinExistence type="predicted"/>
<feature type="transmembrane region" description="Helical" evidence="1">
    <location>
        <begin position="164"/>
        <end position="183"/>
    </location>
</feature>
<keyword evidence="1" id="KW-0472">Membrane</keyword>
<dbReference type="EMBL" id="LAZR01000518">
    <property type="protein sequence ID" value="KKN65697.1"/>
    <property type="molecule type" value="Genomic_DNA"/>
</dbReference>
<feature type="transmembrane region" description="Helical" evidence="1">
    <location>
        <begin position="112"/>
        <end position="134"/>
    </location>
</feature>
<keyword evidence="1" id="KW-0812">Transmembrane</keyword>
<sequence length="186" mass="21125">MKHFVEKNFPRIDPSPLVVWFLVACLMYFFSKFGLPNIFIEQNATLINLQYGAVISTSAVALLIVLLLFCNHDNKFFEYTHWVARLFSDTAMASSGFIVAQELLLREDHIKGFTIFGFSLVYAIVANHLFLFVFDDEKGSRKCMKTSDRKSNTPFESRSLEVKVIAFATVFAVLTVIGLLYGLSKI</sequence>
<feature type="transmembrane region" description="Helical" evidence="1">
    <location>
        <begin position="12"/>
        <end position="31"/>
    </location>
</feature>
<dbReference type="PROSITE" id="PS51257">
    <property type="entry name" value="PROKAR_LIPOPROTEIN"/>
    <property type="match status" value="1"/>
</dbReference>
<evidence type="ECO:0000256" key="1">
    <source>
        <dbReference type="SAM" id="Phobius"/>
    </source>
</evidence>
<protein>
    <submittedName>
        <fullName evidence="2">Uncharacterized protein</fullName>
    </submittedName>
</protein>
<keyword evidence="1" id="KW-1133">Transmembrane helix</keyword>
<accession>A0A0F9SSY4</accession>
<feature type="transmembrane region" description="Helical" evidence="1">
    <location>
        <begin position="82"/>
        <end position="100"/>
    </location>
</feature>
<feature type="transmembrane region" description="Helical" evidence="1">
    <location>
        <begin position="51"/>
        <end position="70"/>
    </location>
</feature>
<comment type="caution">
    <text evidence="2">The sequence shown here is derived from an EMBL/GenBank/DDBJ whole genome shotgun (WGS) entry which is preliminary data.</text>
</comment>
<gene>
    <name evidence="2" type="ORF">LCGC14_0479220</name>
</gene>
<name>A0A0F9SSY4_9ZZZZ</name>
<organism evidence="2">
    <name type="scientific">marine sediment metagenome</name>
    <dbReference type="NCBI Taxonomy" id="412755"/>
    <lineage>
        <taxon>unclassified sequences</taxon>
        <taxon>metagenomes</taxon>
        <taxon>ecological metagenomes</taxon>
    </lineage>
</organism>
<dbReference type="AlphaFoldDB" id="A0A0F9SSY4"/>
<evidence type="ECO:0000313" key="2">
    <source>
        <dbReference type="EMBL" id="KKN65697.1"/>
    </source>
</evidence>
<reference evidence="2" key="1">
    <citation type="journal article" date="2015" name="Nature">
        <title>Complex archaea that bridge the gap between prokaryotes and eukaryotes.</title>
        <authorList>
            <person name="Spang A."/>
            <person name="Saw J.H."/>
            <person name="Jorgensen S.L."/>
            <person name="Zaremba-Niedzwiedzka K."/>
            <person name="Martijn J."/>
            <person name="Lind A.E."/>
            <person name="van Eijk R."/>
            <person name="Schleper C."/>
            <person name="Guy L."/>
            <person name="Ettema T.J."/>
        </authorList>
    </citation>
    <scope>NUCLEOTIDE SEQUENCE</scope>
</reference>